<dbReference type="PROSITE" id="PS50088">
    <property type="entry name" value="ANK_REPEAT"/>
    <property type="match status" value="2"/>
</dbReference>
<dbReference type="InterPro" id="IPR036770">
    <property type="entry name" value="Ankyrin_rpt-contain_sf"/>
</dbReference>
<dbReference type="Pfam" id="PF12796">
    <property type="entry name" value="Ank_2"/>
    <property type="match status" value="1"/>
</dbReference>
<keyword evidence="1" id="KW-0677">Repeat</keyword>
<dbReference type="PROSITE" id="PS50297">
    <property type="entry name" value="ANK_REP_REGION"/>
    <property type="match status" value="2"/>
</dbReference>
<keyword evidence="2 3" id="KW-0040">ANK repeat</keyword>
<dbReference type="Gene3D" id="1.25.40.20">
    <property type="entry name" value="Ankyrin repeat-containing domain"/>
    <property type="match status" value="1"/>
</dbReference>
<dbReference type="GO" id="GO:0005634">
    <property type="term" value="C:nucleus"/>
    <property type="evidence" value="ECO:0007669"/>
    <property type="project" value="TreeGrafter"/>
</dbReference>
<reference evidence="5 6" key="2">
    <citation type="submission" date="2021-10" db="EMBL/GenBank/DDBJ databases">
        <authorList>
            <person name="Piombo E."/>
        </authorList>
    </citation>
    <scope>NUCLEOTIDE SEQUENCE [LARGE SCALE GENOMIC DNA]</scope>
</reference>
<dbReference type="PANTHER" id="PTHR24189:SF71">
    <property type="entry name" value="ANKYRIN REPEAT DOMAIN 39"/>
    <property type="match status" value="1"/>
</dbReference>
<keyword evidence="6" id="KW-1185">Reference proteome</keyword>
<dbReference type="EMBL" id="CABFOC020000061">
    <property type="protein sequence ID" value="CAH0055803.1"/>
    <property type="molecule type" value="Genomic_DNA"/>
</dbReference>
<evidence type="ECO:0000313" key="5">
    <source>
        <dbReference type="EMBL" id="CAH0055803.1"/>
    </source>
</evidence>
<accession>A0A9N9ZHQ5</accession>
<evidence type="ECO:0000256" key="2">
    <source>
        <dbReference type="ARBA" id="ARBA00023043"/>
    </source>
</evidence>
<organism evidence="5 6">
    <name type="scientific">Clonostachys solani</name>
    <dbReference type="NCBI Taxonomy" id="160281"/>
    <lineage>
        <taxon>Eukaryota</taxon>
        <taxon>Fungi</taxon>
        <taxon>Dikarya</taxon>
        <taxon>Ascomycota</taxon>
        <taxon>Pezizomycotina</taxon>
        <taxon>Sordariomycetes</taxon>
        <taxon>Hypocreomycetidae</taxon>
        <taxon>Hypocreales</taxon>
        <taxon>Bionectriaceae</taxon>
        <taxon>Clonostachys</taxon>
    </lineage>
</organism>
<dbReference type="InterPro" id="IPR057517">
    <property type="entry name" value="SsdA-like_C"/>
</dbReference>
<reference evidence="6" key="1">
    <citation type="submission" date="2019-06" db="EMBL/GenBank/DDBJ databases">
        <authorList>
            <person name="Broberg M."/>
        </authorList>
    </citation>
    <scope>NUCLEOTIDE SEQUENCE [LARGE SCALE GENOMIC DNA]</scope>
</reference>
<dbReference type="SUPFAM" id="SSF48403">
    <property type="entry name" value="Ankyrin repeat"/>
    <property type="match status" value="1"/>
</dbReference>
<dbReference type="SMART" id="SM00248">
    <property type="entry name" value="ANK"/>
    <property type="match status" value="2"/>
</dbReference>
<name>A0A9N9ZHQ5_9HYPO</name>
<dbReference type="GO" id="GO:0005737">
    <property type="term" value="C:cytoplasm"/>
    <property type="evidence" value="ECO:0007669"/>
    <property type="project" value="TreeGrafter"/>
</dbReference>
<feature type="domain" description="Single-strand DNA deaminase toxin A-like C-terminal" evidence="4">
    <location>
        <begin position="393"/>
        <end position="452"/>
    </location>
</feature>
<feature type="repeat" description="ANK" evidence="3">
    <location>
        <begin position="244"/>
        <end position="276"/>
    </location>
</feature>
<evidence type="ECO:0000256" key="1">
    <source>
        <dbReference type="ARBA" id="ARBA00022737"/>
    </source>
</evidence>
<protein>
    <recommendedName>
        <fullName evidence="4">Single-strand DNA deaminase toxin A-like C-terminal domain-containing protein</fullName>
    </recommendedName>
</protein>
<dbReference type="Pfam" id="PF24120">
    <property type="entry name" value="SsdA_C"/>
    <property type="match status" value="1"/>
</dbReference>
<evidence type="ECO:0000313" key="6">
    <source>
        <dbReference type="Proteomes" id="UP000775872"/>
    </source>
</evidence>
<feature type="repeat" description="ANK" evidence="3">
    <location>
        <begin position="211"/>
        <end position="243"/>
    </location>
</feature>
<evidence type="ECO:0000259" key="4">
    <source>
        <dbReference type="Pfam" id="PF24120"/>
    </source>
</evidence>
<dbReference type="OrthoDB" id="341259at2759"/>
<dbReference type="AlphaFoldDB" id="A0A9N9ZHQ5"/>
<dbReference type="InterPro" id="IPR050745">
    <property type="entry name" value="Multifunctional_regulatory"/>
</dbReference>
<dbReference type="Proteomes" id="UP000775872">
    <property type="component" value="Unassembled WGS sequence"/>
</dbReference>
<sequence>MAHPPIYKANVMWWNKSSIYIRCPHCDKIHRHGFDGEYRAEYRRAPHCENDGCYSICFPSNGLYEIDQSRCLYVRAGDDPADYFEQLKPELRVDVSHQRKWTEAKEEVEMDEYHRNKLELISRALGLGPLQEVERGNRLQIAVSDMSNGRLEAVRSYLETSHEKNIFLHGVQASVFAQSEVYEGSACQDIEDGQDGNCDPSEAEIEETITSGVTALHLAACERHPEMVKLLLDYGADPNARMVDGRTPLMEAAIWGRLGNTKHLLSYGADKSIQCVREGKQLRAIDLARDTLENSEERYNRSGRNHQIYKEVTHERNLERAAIFRELNREAMHEEYEHQTPFLGPHSFCFTSIFDGGNVISILANFDVPNKRKTVGILFRSTIVSKSAFPPVAAMSGWGHAENSNLDLRIAGKTWTNEVFQLCRLIGHNLPTGGHDLGIPEQFYACHAEKQLTAYFVNKHLFLSQEGSSDDFGMSTLSLEASDGRHIDRLMELREAEPPQRLQKAIILTSRAVCYDCQAFIIRVNRVFTLDIDLQGPAV</sequence>
<comment type="caution">
    <text evidence="5">The sequence shown here is derived from an EMBL/GenBank/DDBJ whole genome shotgun (WGS) entry which is preliminary data.</text>
</comment>
<evidence type="ECO:0000256" key="3">
    <source>
        <dbReference type="PROSITE-ProRule" id="PRU00023"/>
    </source>
</evidence>
<proteinExistence type="predicted"/>
<dbReference type="PANTHER" id="PTHR24189">
    <property type="entry name" value="MYOTROPHIN"/>
    <property type="match status" value="1"/>
</dbReference>
<gene>
    <name evidence="5" type="ORF">CSOL1703_00018061</name>
</gene>
<dbReference type="InterPro" id="IPR002110">
    <property type="entry name" value="Ankyrin_rpt"/>
</dbReference>